<dbReference type="AlphaFoldDB" id="A0A378N9Y5"/>
<feature type="domain" description="Cyanophage baseplate Pam3 plug gp18" evidence="1">
    <location>
        <begin position="4"/>
        <end position="97"/>
    </location>
</feature>
<evidence type="ECO:0000313" key="2">
    <source>
        <dbReference type="EMBL" id="STY65220.1"/>
    </source>
</evidence>
<dbReference type="Pfam" id="PF22479">
    <property type="entry name" value="Pam3_gp18"/>
    <property type="match status" value="1"/>
</dbReference>
<protein>
    <recommendedName>
        <fullName evidence="1">Cyanophage baseplate Pam3 plug gp18 domain-containing protein</fullName>
    </recommendedName>
</protein>
<dbReference type="EMBL" id="UGPL01000006">
    <property type="protein sequence ID" value="STY65220.1"/>
    <property type="molecule type" value="Genomic_DNA"/>
</dbReference>
<dbReference type="InterPro" id="IPR054252">
    <property type="entry name" value="Pam3_gp18"/>
</dbReference>
<organism evidence="2 3">
    <name type="scientific">Mannheimia haemolytica</name>
    <name type="common">Pasteurella haemolytica</name>
    <dbReference type="NCBI Taxonomy" id="75985"/>
    <lineage>
        <taxon>Bacteria</taxon>
        <taxon>Pseudomonadati</taxon>
        <taxon>Pseudomonadota</taxon>
        <taxon>Gammaproteobacteria</taxon>
        <taxon>Pasteurellales</taxon>
        <taxon>Pasteurellaceae</taxon>
        <taxon>Mannheimia</taxon>
    </lineage>
</organism>
<name>A0A378N9Y5_MANHA</name>
<gene>
    <name evidence="2" type="ORF">NCTC9380_00477</name>
</gene>
<evidence type="ECO:0000313" key="3">
    <source>
        <dbReference type="Proteomes" id="UP000254031"/>
    </source>
</evidence>
<reference evidence="2 3" key="1">
    <citation type="submission" date="2018-06" db="EMBL/GenBank/DDBJ databases">
        <authorList>
            <consortium name="Pathogen Informatics"/>
            <person name="Doyle S."/>
        </authorList>
    </citation>
    <scope>NUCLEOTIDE SEQUENCE [LARGE SCALE GENOMIC DNA]</scope>
    <source>
        <strain evidence="2 3">NCTC9380</strain>
    </source>
</reference>
<dbReference type="RefSeq" id="WP_132303704.1">
    <property type="nucleotide sequence ID" value="NZ_CP017484.1"/>
</dbReference>
<evidence type="ECO:0000259" key="1">
    <source>
        <dbReference type="Pfam" id="PF22479"/>
    </source>
</evidence>
<accession>A0A378N9Y5</accession>
<dbReference type="Proteomes" id="UP000254031">
    <property type="component" value="Unassembled WGS sequence"/>
</dbReference>
<proteinExistence type="predicted"/>
<sequence length="98" mass="11367">MDLYHIPLKAVANQRVRCQIEGQELEITLHTRLEEQLYISIKCNGVAVVHNRICQDLTPLIDVGYLPMKGVLFFKDMQGRQAPHCKELGKRYRLFWGA</sequence>